<dbReference type="NCBIfam" id="NF033429">
    <property type="entry name" value="ImuA_translesion"/>
    <property type="match status" value="1"/>
</dbReference>
<reference evidence="2" key="1">
    <citation type="submission" date="2023-07" db="EMBL/GenBank/DDBJ databases">
        <title>Sorghum-associated microbial communities from plants grown in Nebraska, USA.</title>
        <authorList>
            <person name="Schachtman D."/>
        </authorList>
    </citation>
    <scope>NUCLEOTIDE SEQUENCE</scope>
    <source>
        <strain evidence="2">DS3315</strain>
    </source>
</reference>
<dbReference type="EMBL" id="JAUSRV010000001">
    <property type="protein sequence ID" value="MDP9968818.1"/>
    <property type="molecule type" value="Genomic_DNA"/>
</dbReference>
<feature type="region of interest" description="Disordered" evidence="1">
    <location>
        <begin position="203"/>
        <end position="226"/>
    </location>
</feature>
<sequence>MSTGFERLDTELPGGGWPCQSLTEVLQVQPSVLEWRLLAPAMRTLVGQGRQIVVIGPPKAPHLPGLHHLGLDERHLVWIAADKPVERLWATEQLIKANAAGMLVSWLPQARQEQIRRLQVCAQGCDGPVILCRPAAAEHEASAAPLRLQARFGLDWELRIHLLKRKGPPHVGELTLPSVPGGLEAILTPRLRHPSRLIAARQSRELSHAVGSPSSRQPAGRPAAAH</sequence>
<protein>
    <submittedName>
        <fullName evidence="2">Protein ImuA</fullName>
    </submittedName>
</protein>
<gene>
    <name evidence="2" type="ORF">J2W39_000041</name>
</gene>
<organism evidence="2 3">
    <name type="scientific">Variovorax paradoxus</name>
    <dbReference type="NCBI Taxonomy" id="34073"/>
    <lineage>
        <taxon>Bacteria</taxon>
        <taxon>Pseudomonadati</taxon>
        <taxon>Pseudomonadota</taxon>
        <taxon>Betaproteobacteria</taxon>
        <taxon>Burkholderiales</taxon>
        <taxon>Comamonadaceae</taxon>
        <taxon>Variovorax</taxon>
    </lineage>
</organism>
<comment type="caution">
    <text evidence="2">The sequence shown here is derived from an EMBL/GenBank/DDBJ whole genome shotgun (WGS) entry which is preliminary data.</text>
</comment>
<dbReference type="Proteomes" id="UP001224845">
    <property type="component" value="Unassembled WGS sequence"/>
</dbReference>
<accession>A0AAW8E7T2</accession>
<name>A0AAW8E7T2_VARPD</name>
<dbReference type="PIRSF" id="PIRSF037290">
    <property type="entry name" value="UCP037290"/>
    <property type="match status" value="1"/>
</dbReference>
<evidence type="ECO:0000256" key="1">
    <source>
        <dbReference type="SAM" id="MobiDB-lite"/>
    </source>
</evidence>
<evidence type="ECO:0000313" key="2">
    <source>
        <dbReference type="EMBL" id="MDP9968818.1"/>
    </source>
</evidence>
<proteinExistence type="predicted"/>
<dbReference type="InterPro" id="IPR017166">
    <property type="entry name" value="UCP037290"/>
</dbReference>
<dbReference type="Gene3D" id="3.40.50.300">
    <property type="entry name" value="P-loop containing nucleotide triphosphate hydrolases"/>
    <property type="match status" value="1"/>
</dbReference>
<evidence type="ECO:0000313" key="3">
    <source>
        <dbReference type="Proteomes" id="UP001224845"/>
    </source>
</evidence>
<dbReference type="AlphaFoldDB" id="A0AAW8E7T2"/>
<dbReference type="InterPro" id="IPR047610">
    <property type="entry name" value="ImuA_translesion"/>
</dbReference>
<dbReference type="InterPro" id="IPR027417">
    <property type="entry name" value="P-loop_NTPase"/>
</dbReference>
<dbReference type="SUPFAM" id="SSF52540">
    <property type="entry name" value="P-loop containing nucleoside triphosphate hydrolases"/>
    <property type="match status" value="1"/>
</dbReference>